<feature type="region of interest" description="Disordered" evidence="1">
    <location>
        <begin position="176"/>
        <end position="195"/>
    </location>
</feature>
<dbReference type="Proteomes" id="UP000601435">
    <property type="component" value="Unassembled WGS sequence"/>
</dbReference>
<name>A0A812R2A6_9DINO</name>
<dbReference type="GO" id="GO:0003824">
    <property type="term" value="F:catalytic activity"/>
    <property type="evidence" value="ECO:0007669"/>
    <property type="project" value="InterPro"/>
</dbReference>
<gene>
    <name evidence="3" type="ORF">SNEC2469_LOCUS11428</name>
</gene>
<dbReference type="Pfam" id="PF14124">
    <property type="entry name" value="DUF4291"/>
    <property type="match status" value="1"/>
</dbReference>
<feature type="compositionally biased region" description="Basic and acidic residues" evidence="1">
    <location>
        <begin position="185"/>
        <end position="195"/>
    </location>
</feature>
<accession>A0A812R2A6</accession>
<dbReference type="OrthoDB" id="413653at2759"/>
<protein>
    <recommendedName>
        <fullName evidence="2">Cytidyltransferase-like domain-containing protein</fullName>
    </recommendedName>
</protein>
<dbReference type="PANTHER" id="PTHR38567">
    <property type="entry name" value="DUF4291 DOMAIN-CONTAINING PROTEIN"/>
    <property type="match status" value="1"/>
</dbReference>
<sequence>MARKEAIVVFNGCFCPVHAGHIQALEDCKRKIESRGEYSVTAGYFAVAPDRYVKQKVKQMEPWMTAAARTELCKAVAKDRGWPVSAAEFEGWKRCGKAMVENHHSPDTEVFGVRAEAKQGGVTRKGAGETADLSSTSIRAELAKHGSTSGTVDDLVKRRLLGKEVGEVLKRYFKTSSAPSAPGEPIRHGDDRSLDKGYPSDAYAEAQYRQIRAIYDERRIIVYQAYNDAIADAAVKGNSFKAPMEAGLWKPTRMTWVKPSAVWMAYRCGWTTMKDKNQARVLALHLSREGFEDLLMDAHLSHSSADPSKCRDSSVVVQWDPEREMDTEGSGKQVYTRPLRSVRSIQIGLRGAAVQKLLDPTLVLEITDETARFKKAAAALEAGDAEEASAALWPRQRECPFPVPRCRRS</sequence>
<dbReference type="InterPro" id="IPR014729">
    <property type="entry name" value="Rossmann-like_a/b/a_fold"/>
</dbReference>
<proteinExistence type="predicted"/>
<dbReference type="EMBL" id="CAJNJA010018137">
    <property type="protein sequence ID" value="CAE7415990.1"/>
    <property type="molecule type" value="Genomic_DNA"/>
</dbReference>
<dbReference type="SUPFAM" id="SSF52374">
    <property type="entry name" value="Nucleotidylyl transferase"/>
    <property type="match status" value="1"/>
</dbReference>
<comment type="caution">
    <text evidence="3">The sequence shown here is derived from an EMBL/GenBank/DDBJ whole genome shotgun (WGS) entry which is preliminary data.</text>
</comment>
<dbReference type="InterPro" id="IPR004821">
    <property type="entry name" value="Cyt_trans-like"/>
</dbReference>
<evidence type="ECO:0000313" key="4">
    <source>
        <dbReference type="Proteomes" id="UP000601435"/>
    </source>
</evidence>
<reference evidence="3" key="1">
    <citation type="submission" date="2021-02" db="EMBL/GenBank/DDBJ databases">
        <authorList>
            <person name="Dougan E. K."/>
            <person name="Rhodes N."/>
            <person name="Thang M."/>
            <person name="Chan C."/>
        </authorList>
    </citation>
    <scope>NUCLEOTIDE SEQUENCE</scope>
</reference>
<keyword evidence="4" id="KW-1185">Reference proteome</keyword>
<dbReference type="InterPro" id="IPR025633">
    <property type="entry name" value="DUF4291"/>
</dbReference>
<dbReference type="AlphaFoldDB" id="A0A812R2A6"/>
<dbReference type="PANTHER" id="PTHR38567:SF1">
    <property type="entry name" value="DUF4291 DOMAIN-CONTAINING PROTEIN"/>
    <property type="match status" value="1"/>
</dbReference>
<dbReference type="Pfam" id="PF01467">
    <property type="entry name" value="CTP_transf_like"/>
    <property type="match status" value="1"/>
</dbReference>
<evidence type="ECO:0000256" key="1">
    <source>
        <dbReference type="SAM" id="MobiDB-lite"/>
    </source>
</evidence>
<dbReference type="Gene3D" id="3.40.50.620">
    <property type="entry name" value="HUPs"/>
    <property type="match status" value="1"/>
</dbReference>
<organism evidence="3 4">
    <name type="scientific">Symbiodinium necroappetens</name>
    <dbReference type="NCBI Taxonomy" id="1628268"/>
    <lineage>
        <taxon>Eukaryota</taxon>
        <taxon>Sar</taxon>
        <taxon>Alveolata</taxon>
        <taxon>Dinophyceae</taxon>
        <taxon>Suessiales</taxon>
        <taxon>Symbiodiniaceae</taxon>
        <taxon>Symbiodinium</taxon>
    </lineage>
</organism>
<evidence type="ECO:0000259" key="2">
    <source>
        <dbReference type="Pfam" id="PF01467"/>
    </source>
</evidence>
<evidence type="ECO:0000313" key="3">
    <source>
        <dbReference type="EMBL" id="CAE7415990.1"/>
    </source>
</evidence>
<feature type="domain" description="Cytidyltransferase-like" evidence="2">
    <location>
        <begin position="9"/>
        <end position="88"/>
    </location>
</feature>